<evidence type="ECO:0000256" key="1">
    <source>
        <dbReference type="ARBA" id="ARBA00015188"/>
    </source>
</evidence>
<feature type="active site" evidence="3">
    <location>
        <position position="294"/>
    </location>
</feature>
<comment type="pathway">
    <text evidence="3">Cell wall biogenesis; peptidoglycan biosynthesis.</text>
</comment>
<keyword evidence="3" id="KW-0963">Cytoplasm</keyword>
<proteinExistence type="inferred from homology"/>
<keyword evidence="3" id="KW-0521">NADP</keyword>
<gene>
    <name evidence="3 5" type="primary">murB</name>
    <name evidence="5" type="ORF">KP001_13805</name>
</gene>
<comment type="cofactor">
    <cofactor evidence="3">
        <name>FAD</name>
        <dbReference type="ChEBI" id="CHEBI:57692"/>
    </cofactor>
</comment>
<dbReference type="GO" id="GO:0008762">
    <property type="term" value="F:UDP-N-acetylmuramate dehydrogenase activity"/>
    <property type="evidence" value="ECO:0007669"/>
    <property type="project" value="UniProtKB-EC"/>
</dbReference>
<organism evidence="5 6">
    <name type="scientific">Geomonas subterranea</name>
    <dbReference type="NCBI Taxonomy" id="2847989"/>
    <lineage>
        <taxon>Bacteria</taxon>
        <taxon>Pseudomonadati</taxon>
        <taxon>Thermodesulfobacteriota</taxon>
        <taxon>Desulfuromonadia</taxon>
        <taxon>Geobacterales</taxon>
        <taxon>Geobacteraceae</taxon>
        <taxon>Geomonas</taxon>
    </lineage>
</organism>
<dbReference type="Pfam" id="PF01565">
    <property type="entry name" value="FAD_binding_4"/>
    <property type="match status" value="1"/>
</dbReference>
<dbReference type="PANTHER" id="PTHR21071">
    <property type="entry name" value="UDP-N-ACETYLENOLPYRUVOYLGLUCOSAMINE REDUCTASE"/>
    <property type="match status" value="1"/>
</dbReference>
<feature type="active site" description="Proton donor" evidence="3">
    <location>
        <position position="224"/>
    </location>
</feature>
<dbReference type="Proteomes" id="UP000683559">
    <property type="component" value="Chromosome"/>
</dbReference>
<evidence type="ECO:0000313" key="6">
    <source>
        <dbReference type="Proteomes" id="UP000683559"/>
    </source>
</evidence>
<dbReference type="NCBIfam" id="TIGR00179">
    <property type="entry name" value="murB"/>
    <property type="match status" value="1"/>
</dbReference>
<feature type="active site" evidence="3">
    <location>
        <position position="176"/>
    </location>
</feature>
<keyword evidence="3" id="KW-0285">Flavoprotein</keyword>
<dbReference type="NCBIfam" id="NF010480">
    <property type="entry name" value="PRK13905.1"/>
    <property type="match status" value="1"/>
</dbReference>
<evidence type="ECO:0000313" key="5">
    <source>
        <dbReference type="EMBL" id="QXE89515.1"/>
    </source>
</evidence>
<feature type="domain" description="FAD-binding PCMH-type" evidence="4">
    <location>
        <begin position="32"/>
        <end position="196"/>
    </location>
</feature>
<dbReference type="InterPro" id="IPR011601">
    <property type="entry name" value="MurB_C"/>
</dbReference>
<protein>
    <recommendedName>
        <fullName evidence="1 3">UDP-N-acetylenolpyruvoylglucosamine reductase</fullName>
        <ecNumber evidence="3">1.3.1.98</ecNumber>
    </recommendedName>
    <alternativeName>
        <fullName evidence="2 3">UDP-N-acetylmuramate dehydrogenase</fullName>
    </alternativeName>
</protein>
<keyword evidence="3" id="KW-0274">FAD</keyword>
<accession>A0ABX8LFS6</accession>
<keyword evidence="6" id="KW-1185">Reference proteome</keyword>
<comment type="subcellular location">
    <subcellularLocation>
        <location evidence="3">Cytoplasm</location>
    </subcellularLocation>
</comment>
<comment type="function">
    <text evidence="3">Cell wall formation.</text>
</comment>
<dbReference type="EC" id="1.3.1.98" evidence="3"/>
<dbReference type="InterPro" id="IPR016166">
    <property type="entry name" value="FAD-bd_PCMH"/>
</dbReference>
<dbReference type="InterPro" id="IPR006094">
    <property type="entry name" value="Oxid_FAD_bind_N"/>
</dbReference>
<dbReference type="PROSITE" id="PS51387">
    <property type="entry name" value="FAD_PCMH"/>
    <property type="match status" value="1"/>
</dbReference>
<evidence type="ECO:0000256" key="2">
    <source>
        <dbReference type="ARBA" id="ARBA00031026"/>
    </source>
</evidence>
<keyword evidence="3 5" id="KW-0560">Oxidoreductase</keyword>
<name>A0ABX8LFS6_9BACT</name>
<keyword evidence="3" id="KW-0131">Cell cycle</keyword>
<keyword evidence="3" id="KW-0573">Peptidoglycan synthesis</keyword>
<evidence type="ECO:0000259" key="4">
    <source>
        <dbReference type="PROSITE" id="PS51387"/>
    </source>
</evidence>
<comment type="similarity">
    <text evidence="3">Belongs to the MurB family.</text>
</comment>
<evidence type="ECO:0000256" key="3">
    <source>
        <dbReference type="HAMAP-Rule" id="MF_00037"/>
    </source>
</evidence>
<reference evidence="5 6" key="1">
    <citation type="submission" date="2021-06" db="EMBL/GenBank/DDBJ databases">
        <title>Gemonas diversity in paddy soil.</title>
        <authorList>
            <person name="Liu G."/>
        </authorList>
    </citation>
    <scope>NUCLEOTIDE SEQUENCE [LARGE SCALE GENOMIC DNA]</scope>
    <source>
        <strain evidence="5 6">RG2</strain>
    </source>
</reference>
<dbReference type="RefSeq" id="WP_217286192.1">
    <property type="nucleotide sequence ID" value="NZ_CP077683.1"/>
</dbReference>
<comment type="catalytic activity">
    <reaction evidence="3">
        <text>UDP-N-acetyl-alpha-D-muramate + NADP(+) = UDP-N-acetyl-3-O-(1-carboxyvinyl)-alpha-D-glucosamine + NADPH + H(+)</text>
        <dbReference type="Rhea" id="RHEA:12248"/>
        <dbReference type="ChEBI" id="CHEBI:15378"/>
        <dbReference type="ChEBI" id="CHEBI:57783"/>
        <dbReference type="ChEBI" id="CHEBI:58349"/>
        <dbReference type="ChEBI" id="CHEBI:68483"/>
        <dbReference type="ChEBI" id="CHEBI:70757"/>
        <dbReference type="EC" id="1.3.1.98"/>
    </reaction>
</comment>
<dbReference type="HAMAP" id="MF_00037">
    <property type="entry name" value="MurB"/>
    <property type="match status" value="1"/>
</dbReference>
<dbReference type="PANTHER" id="PTHR21071:SF4">
    <property type="entry name" value="UDP-N-ACETYLENOLPYRUVOYLGLUCOSAMINE REDUCTASE"/>
    <property type="match status" value="1"/>
</dbReference>
<keyword evidence="3" id="KW-0132">Cell division</keyword>
<dbReference type="Pfam" id="PF02873">
    <property type="entry name" value="MurB_C"/>
    <property type="match status" value="1"/>
</dbReference>
<sequence length="301" mass="32676">MTWSRAELERVAQEVRGTVLWDEPMSRHTSLRVGGPADLYLEPADLADLERTMVLIRSAGVPCLVAGGGYNLLVRDGGIRGCVVSLKRLDAVEPLPGARLEVGAGVTNQALTRYAAQNCLGGIEFLSAIPGSFGGALTMNAGAHGGETMQRVELLTTLRESGVLVRKRSELEYGYRFLKLEPGEIVLGARLRLEPAERRLIEENIQEYITKRGGQRVGFPNAGSFFKNPPGGSAWRLIDEAGLRGWMIGGAQVSEVHTNFLVNRGGATATDFLTLAELIKRRVKEHSGVELEEEVRVVGEA</sequence>
<dbReference type="EMBL" id="CP077683">
    <property type="protein sequence ID" value="QXE89515.1"/>
    <property type="molecule type" value="Genomic_DNA"/>
</dbReference>
<keyword evidence="3" id="KW-0961">Cell wall biogenesis/degradation</keyword>
<dbReference type="InterPro" id="IPR003170">
    <property type="entry name" value="MurB"/>
</dbReference>
<keyword evidence="3" id="KW-0133">Cell shape</keyword>